<dbReference type="AlphaFoldDB" id="A0A3A9Z0D2"/>
<evidence type="ECO:0000256" key="1">
    <source>
        <dbReference type="ARBA" id="ARBA00004651"/>
    </source>
</evidence>
<comment type="caution">
    <text evidence="7">The sequence shown here is derived from an EMBL/GenBank/DDBJ whole genome shotgun (WGS) entry which is preliminary data.</text>
</comment>
<dbReference type="PANTHER" id="PTHR39087:SF2">
    <property type="entry name" value="UPF0104 MEMBRANE PROTEIN MJ1595"/>
    <property type="match status" value="1"/>
</dbReference>
<feature type="transmembrane region" description="Helical" evidence="6">
    <location>
        <begin position="108"/>
        <end position="135"/>
    </location>
</feature>
<dbReference type="Proteomes" id="UP000272474">
    <property type="component" value="Unassembled WGS sequence"/>
</dbReference>
<gene>
    <name evidence="7" type="ORF">D7294_14805</name>
</gene>
<dbReference type="GO" id="GO:0005886">
    <property type="term" value="C:plasma membrane"/>
    <property type="evidence" value="ECO:0007669"/>
    <property type="project" value="UniProtKB-SubCell"/>
</dbReference>
<organism evidence="7 8">
    <name type="scientific">Streptomyces hoynatensis</name>
    <dbReference type="NCBI Taxonomy" id="1141874"/>
    <lineage>
        <taxon>Bacteria</taxon>
        <taxon>Bacillati</taxon>
        <taxon>Actinomycetota</taxon>
        <taxon>Actinomycetes</taxon>
        <taxon>Kitasatosporales</taxon>
        <taxon>Streptomycetaceae</taxon>
        <taxon>Streptomyces</taxon>
    </lineage>
</organism>
<feature type="transmembrane region" description="Helical" evidence="6">
    <location>
        <begin position="73"/>
        <end position="96"/>
    </location>
</feature>
<feature type="transmembrane region" description="Helical" evidence="6">
    <location>
        <begin position="147"/>
        <end position="165"/>
    </location>
</feature>
<evidence type="ECO:0000256" key="4">
    <source>
        <dbReference type="ARBA" id="ARBA00022989"/>
    </source>
</evidence>
<accession>A0A3A9Z0D2</accession>
<dbReference type="PANTHER" id="PTHR39087">
    <property type="entry name" value="UPF0104 MEMBRANE PROTEIN MJ1595"/>
    <property type="match status" value="1"/>
</dbReference>
<feature type="transmembrane region" description="Helical" evidence="6">
    <location>
        <begin position="34"/>
        <end position="53"/>
    </location>
</feature>
<dbReference type="EMBL" id="RBAL01000007">
    <property type="protein sequence ID" value="RKN41892.1"/>
    <property type="molecule type" value="Genomic_DNA"/>
</dbReference>
<dbReference type="Pfam" id="PF03706">
    <property type="entry name" value="LPG_synthase_TM"/>
    <property type="match status" value="1"/>
</dbReference>
<keyword evidence="4 6" id="KW-1133">Transmembrane helix</keyword>
<sequence length="319" mass="34308">MLAVLLVGGAVLIGLSRRDELFDAFHQLARVHWPKLAVALLCEAWSLLCLAAVQRWLLLAGGLRVGRGTINSLNLASNAVAGALPGGAAFSAAWMYRELRRRGGEQALVAAVLVVSGALSAVTLVVELAVGALLAGAGGPGQPLRRVLVGLAATLLVTLLIFRSTRVRRGVVRRWRRLRDRHRRIGRASAALARVVHQARSVEPGIKPWLWPYLLAQLNWLLDAASLAACLWALDIAVPWRGLLLVSGLGQIPASTRITPGGLGVTETSLAALLVFYGIHSDEAIAATLLYRIVSYWLLQPLGWACWLALTLHGRRGSR</sequence>
<reference evidence="7 8" key="1">
    <citation type="journal article" date="2014" name="Int. J. Syst. Evol. Microbiol.">
        <title>Streptomyces hoynatensis sp. nov., isolated from deep marine sediment.</title>
        <authorList>
            <person name="Veyisoglu A."/>
            <person name="Sahin N."/>
        </authorList>
    </citation>
    <scope>NUCLEOTIDE SEQUENCE [LARGE SCALE GENOMIC DNA]</scope>
    <source>
        <strain evidence="7 8">KCTC 29097</strain>
    </source>
</reference>
<proteinExistence type="predicted"/>
<keyword evidence="5 6" id="KW-0472">Membrane</keyword>
<keyword evidence="3 6" id="KW-0812">Transmembrane</keyword>
<evidence type="ECO:0000256" key="6">
    <source>
        <dbReference type="SAM" id="Phobius"/>
    </source>
</evidence>
<keyword evidence="8" id="KW-1185">Reference proteome</keyword>
<name>A0A3A9Z0D2_9ACTN</name>
<evidence type="ECO:0000256" key="3">
    <source>
        <dbReference type="ARBA" id="ARBA00022692"/>
    </source>
</evidence>
<evidence type="ECO:0000313" key="7">
    <source>
        <dbReference type="EMBL" id="RKN41892.1"/>
    </source>
</evidence>
<dbReference type="InterPro" id="IPR022791">
    <property type="entry name" value="L-PG_synthase/AglD"/>
</dbReference>
<evidence type="ECO:0000313" key="8">
    <source>
        <dbReference type="Proteomes" id="UP000272474"/>
    </source>
</evidence>
<protein>
    <submittedName>
        <fullName evidence="7">UPF0104 family protein</fullName>
    </submittedName>
</protein>
<dbReference type="OrthoDB" id="4481258at2"/>
<evidence type="ECO:0000256" key="5">
    <source>
        <dbReference type="ARBA" id="ARBA00023136"/>
    </source>
</evidence>
<evidence type="ECO:0000256" key="2">
    <source>
        <dbReference type="ARBA" id="ARBA00022475"/>
    </source>
</evidence>
<keyword evidence="2" id="KW-1003">Cell membrane</keyword>
<dbReference type="NCBIfam" id="TIGR00374">
    <property type="entry name" value="flippase-like domain"/>
    <property type="match status" value="1"/>
</dbReference>
<comment type="subcellular location">
    <subcellularLocation>
        <location evidence="1">Cell membrane</location>
        <topology evidence="1">Multi-pass membrane protein</topology>
    </subcellularLocation>
</comment>